<dbReference type="Proteomes" id="UP000283297">
    <property type="component" value="Unassembled WGS sequence"/>
</dbReference>
<dbReference type="InterPro" id="IPR001296">
    <property type="entry name" value="Glyco_trans_1"/>
</dbReference>
<sequence>MKIVYIIHSLGVGGAETIVSEYLLKLKEFGCDVFLIQFYSSNSFLEKNLRKKYVTIYTLIPSRTETIFSKIKCFIDLNYTLKYKLKKYIKIVNPDIVHFHTAFKDIDFCTLNEYKTFFTFHTDVNRMFFYEKKFYKHLDKAVNKGISIVAITEKVKSDARGYFPNADIVKIYNGLDIREIQNNTMDKVKYMRKINIPSDAFVVGHVGRFHKVKNHEKVISVFEEIHKRLDNSYLILVGGGDQNRQYEIERLVKTKGLSDCVIFLGEQKEATKIMSIFDVFIFPSYKEGFPLVLIEAQAHNIRSIVSAAVPDDVLINDNCISLDIKEEDKMWAEYALSDYCIKRNRNINEVDIDNIIMQHINYYRRKL</sequence>
<feature type="domain" description="Glycosyl transferase family 1" evidence="1">
    <location>
        <begin position="189"/>
        <end position="308"/>
    </location>
</feature>
<comment type="caution">
    <text evidence="3">The sequence shown here is derived from an EMBL/GenBank/DDBJ whole genome shotgun (WGS) entry which is preliminary data.</text>
</comment>
<dbReference type="RefSeq" id="WP_118370057.1">
    <property type="nucleotide sequence ID" value="NZ_QRON01000004.1"/>
</dbReference>
<evidence type="ECO:0000313" key="3">
    <source>
        <dbReference type="EMBL" id="RHL28642.1"/>
    </source>
</evidence>
<dbReference type="GO" id="GO:0016757">
    <property type="term" value="F:glycosyltransferase activity"/>
    <property type="evidence" value="ECO:0007669"/>
    <property type="project" value="InterPro"/>
</dbReference>
<accession>A0A415JXB4</accession>
<dbReference type="Pfam" id="PF00534">
    <property type="entry name" value="Glycos_transf_1"/>
    <property type="match status" value="1"/>
</dbReference>
<dbReference type="SUPFAM" id="SSF53756">
    <property type="entry name" value="UDP-Glycosyltransferase/glycogen phosphorylase"/>
    <property type="match status" value="1"/>
</dbReference>
<feature type="domain" description="Glycosyltransferase subfamily 4-like N-terminal" evidence="2">
    <location>
        <begin position="12"/>
        <end position="177"/>
    </location>
</feature>
<reference evidence="3 4" key="1">
    <citation type="submission" date="2018-08" db="EMBL/GenBank/DDBJ databases">
        <title>A genome reference for cultivated species of the human gut microbiota.</title>
        <authorList>
            <person name="Zou Y."/>
            <person name="Xue W."/>
            <person name="Luo G."/>
        </authorList>
    </citation>
    <scope>NUCLEOTIDE SEQUENCE [LARGE SCALE GENOMIC DNA]</scope>
    <source>
        <strain evidence="3 4">AF38-24</strain>
    </source>
</reference>
<proteinExistence type="predicted"/>
<evidence type="ECO:0000259" key="2">
    <source>
        <dbReference type="Pfam" id="PF13439"/>
    </source>
</evidence>
<dbReference type="InterPro" id="IPR028098">
    <property type="entry name" value="Glyco_trans_4-like_N"/>
</dbReference>
<dbReference type="Pfam" id="PF13439">
    <property type="entry name" value="Glyco_transf_4"/>
    <property type="match status" value="1"/>
</dbReference>
<name>A0A415JXB4_9FIRM</name>
<keyword evidence="3" id="KW-0808">Transferase</keyword>
<dbReference type="EMBL" id="QRON01000004">
    <property type="protein sequence ID" value="RHL28642.1"/>
    <property type="molecule type" value="Genomic_DNA"/>
</dbReference>
<evidence type="ECO:0000259" key="1">
    <source>
        <dbReference type="Pfam" id="PF00534"/>
    </source>
</evidence>
<dbReference type="PANTHER" id="PTHR12526">
    <property type="entry name" value="GLYCOSYLTRANSFERASE"/>
    <property type="match status" value="1"/>
</dbReference>
<dbReference type="Gene3D" id="3.40.50.2000">
    <property type="entry name" value="Glycogen Phosphorylase B"/>
    <property type="match status" value="2"/>
</dbReference>
<dbReference type="PANTHER" id="PTHR12526:SF630">
    <property type="entry name" value="GLYCOSYLTRANSFERASE"/>
    <property type="match status" value="1"/>
</dbReference>
<gene>
    <name evidence="3" type="ORF">DW028_08330</name>
</gene>
<evidence type="ECO:0000313" key="4">
    <source>
        <dbReference type="Proteomes" id="UP000283297"/>
    </source>
</evidence>
<protein>
    <submittedName>
        <fullName evidence="3">Glycosyltransferase</fullName>
    </submittedName>
</protein>
<dbReference type="AlphaFoldDB" id="A0A415JXB4"/>
<organism evidence="3 4">
    <name type="scientific">Agathobacter rectalis</name>
    <dbReference type="NCBI Taxonomy" id="39491"/>
    <lineage>
        <taxon>Bacteria</taxon>
        <taxon>Bacillati</taxon>
        <taxon>Bacillota</taxon>
        <taxon>Clostridia</taxon>
        <taxon>Lachnospirales</taxon>
        <taxon>Lachnospiraceae</taxon>
        <taxon>Agathobacter</taxon>
    </lineage>
</organism>